<reference evidence="1 2" key="1">
    <citation type="submission" date="2016-12" db="EMBL/GenBank/DDBJ databases">
        <title>The draft genome sequence of Actinophytocola xinjiangensis.</title>
        <authorList>
            <person name="Wang W."/>
            <person name="Yuan L."/>
        </authorList>
    </citation>
    <scope>NUCLEOTIDE SEQUENCE [LARGE SCALE GENOMIC DNA]</scope>
    <source>
        <strain evidence="1 2">CGMCC 4.4663</strain>
    </source>
</reference>
<organism evidence="1 2">
    <name type="scientific">Actinophytocola xinjiangensis</name>
    <dbReference type="NCBI Taxonomy" id="485602"/>
    <lineage>
        <taxon>Bacteria</taxon>
        <taxon>Bacillati</taxon>
        <taxon>Actinomycetota</taxon>
        <taxon>Actinomycetes</taxon>
        <taxon>Pseudonocardiales</taxon>
        <taxon>Pseudonocardiaceae</taxon>
    </lineage>
</organism>
<dbReference type="Proteomes" id="UP000185696">
    <property type="component" value="Unassembled WGS sequence"/>
</dbReference>
<gene>
    <name evidence="1" type="ORF">BLA60_25795</name>
</gene>
<evidence type="ECO:0000313" key="1">
    <source>
        <dbReference type="EMBL" id="OLF07746.1"/>
    </source>
</evidence>
<accession>A0A7Z0WLK7</accession>
<comment type="caution">
    <text evidence="1">The sequence shown here is derived from an EMBL/GenBank/DDBJ whole genome shotgun (WGS) entry which is preliminary data.</text>
</comment>
<name>A0A7Z0WLK7_9PSEU</name>
<protein>
    <submittedName>
        <fullName evidence="1">Uncharacterized protein</fullName>
    </submittedName>
</protein>
<proteinExistence type="predicted"/>
<sequence length="71" mass="8086">MKRELDPVLREVLFSLKPGAATYWSGEAGWVRYMYPADYWEWELWGVAGSSDMFELVLAALDKGPGDRADD</sequence>
<dbReference type="AlphaFoldDB" id="A0A7Z0WLK7"/>
<dbReference type="EMBL" id="MSIF01000014">
    <property type="protein sequence ID" value="OLF07746.1"/>
    <property type="molecule type" value="Genomic_DNA"/>
</dbReference>
<evidence type="ECO:0000313" key="2">
    <source>
        <dbReference type="Proteomes" id="UP000185696"/>
    </source>
</evidence>
<keyword evidence="2" id="KW-1185">Reference proteome</keyword>